<feature type="non-terminal residue" evidence="1">
    <location>
        <position position="252"/>
    </location>
</feature>
<dbReference type="SMART" id="SM00028">
    <property type="entry name" value="TPR"/>
    <property type="match status" value="4"/>
</dbReference>
<dbReference type="Gene3D" id="1.25.40.10">
    <property type="entry name" value="Tetratricopeptide repeat domain"/>
    <property type="match status" value="1"/>
</dbReference>
<feature type="non-terminal residue" evidence="1">
    <location>
        <position position="1"/>
    </location>
</feature>
<sequence length="252" mass="29498">AIEPLLSCIQRKDEVIWPYFNLSNVYRARGLYDKAKEVLEYYLNNVSDNAAIHNQLTRTYLCQKKYDFSLVETDKALSMDPENYFYFLTKGDIYHCKGDLIKAEKEYQKVLELEEKVAHIPGRQCLGALYLSQGRFEESEEQLKQGILLAKELDEKRWESSLQLDYTYRYLKSGRFKEALKALQNAQQAAIQGKNLFLQIFSLHYKGIAHLEMKSMDESQRVAAEIKKLIESGMNKKAIRYYHHLLGMIELK</sequence>
<dbReference type="EMBL" id="BARS01042463">
    <property type="protein sequence ID" value="GAG41710.1"/>
    <property type="molecule type" value="Genomic_DNA"/>
</dbReference>
<name>X0XF20_9ZZZZ</name>
<reference evidence="1" key="1">
    <citation type="journal article" date="2014" name="Front. Microbiol.">
        <title>High frequency of phylogenetically diverse reductive dehalogenase-homologous genes in deep subseafloor sedimentary metagenomes.</title>
        <authorList>
            <person name="Kawai M."/>
            <person name="Futagami T."/>
            <person name="Toyoda A."/>
            <person name="Takaki Y."/>
            <person name="Nishi S."/>
            <person name="Hori S."/>
            <person name="Arai W."/>
            <person name="Tsubouchi T."/>
            <person name="Morono Y."/>
            <person name="Uchiyama I."/>
            <person name="Ito T."/>
            <person name="Fujiyama A."/>
            <person name="Inagaki F."/>
            <person name="Takami H."/>
        </authorList>
    </citation>
    <scope>NUCLEOTIDE SEQUENCE</scope>
    <source>
        <strain evidence="1">Expedition CK06-06</strain>
    </source>
</reference>
<dbReference type="InterPro" id="IPR011990">
    <property type="entry name" value="TPR-like_helical_dom_sf"/>
</dbReference>
<evidence type="ECO:0000313" key="1">
    <source>
        <dbReference type="EMBL" id="GAG41710.1"/>
    </source>
</evidence>
<comment type="caution">
    <text evidence="1">The sequence shown here is derived from an EMBL/GenBank/DDBJ whole genome shotgun (WGS) entry which is preliminary data.</text>
</comment>
<dbReference type="InterPro" id="IPR019734">
    <property type="entry name" value="TPR_rpt"/>
</dbReference>
<dbReference type="AlphaFoldDB" id="X0XF20"/>
<protein>
    <submittedName>
        <fullName evidence="1">Uncharacterized protein</fullName>
    </submittedName>
</protein>
<accession>X0XF20</accession>
<gene>
    <name evidence="1" type="ORF">S01H1_64425</name>
</gene>
<dbReference type="Pfam" id="PF13181">
    <property type="entry name" value="TPR_8"/>
    <property type="match status" value="2"/>
</dbReference>
<dbReference type="SUPFAM" id="SSF48452">
    <property type="entry name" value="TPR-like"/>
    <property type="match status" value="2"/>
</dbReference>
<organism evidence="1">
    <name type="scientific">marine sediment metagenome</name>
    <dbReference type="NCBI Taxonomy" id="412755"/>
    <lineage>
        <taxon>unclassified sequences</taxon>
        <taxon>metagenomes</taxon>
        <taxon>ecological metagenomes</taxon>
    </lineage>
</organism>
<proteinExistence type="predicted"/>